<dbReference type="PRINTS" id="PR00038">
    <property type="entry name" value="HTHLUXR"/>
</dbReference>
<dbReference type="Gene3D" id="1.10.10.10">
    <property type="entry name" value="Winged helix-like DNA-binding domain superfamily/Winged helix DNA-binding domain"/>
    <property type="match status" value="1"/>
</dbReference>
<dbReference type="GO" id="GO:0005737">
    <property type="term" value="C:cytoplasm"/>
    <property type="evidence" value="ECO:0007669"/>
    <property type="project" value="TreeGrafter"/>
</dbReference>
<sequence>MAIGVSGAEFVGRPREREAVRRLVDELASGTPGLVLVSGEAGIGKTRLVAQAVEYAAERGLQVLVGHCVQLGTEGLAYAPLVEALRQLVRSDAEGLDAVLGPARELVMRLTSRGPLDDGDELSGSQVLELVLGLVERLSAVRPLLIVIEDLHWGDRSTLELAAFLAQNLRGMPVGLLFSYRSDEVDRRHPLRQLLTSWDRARLGTRLELARLDRAELRALLAGILGTDPEEAVLDAVYERSEGNAFLAEELLSVVRSGDPEGLPPSLRELLLARLDGLEPATVDVLRLAAIAGRSVPERLLVAASGQPEAEVLAAIREAVEAHLLIVDEMGVGYRFRHALTRDAVYDDMLPGERVALHGRYARVLAARPELLDGSGLSGAASLAHHAFAARELPTALGASIAAGREASRQFAAHEARAHYERAVRIWSQLDAGQRPEEFDRAELLRLAAAAAFGAGDLDPALELAQQARAELGEEDHERRAELALSTGTVLLSLGRARDAVELLSGELAGLPERATARRADLEAALAATLLRVLDLEGSAASASRAVESARATGRIRAEADALITLGVSFGLQGDEAGIDRLREGIARATEAGDSFIMARGYTNLADLLESWGRSAEAIAAATPGIASAERSGVLRTIGAYLAANLAESRLRLGEWAEAEALLSDSLRRLPEGVFEASAQLLRGELALLRGDLATLPGILESLRRLPIDPDDEQFRMPIAQLEVELHRVARDFDAARREALDAVGMPEHHPALTRYLWPVIWAGLRAEAERVAVTGDEPDPVLVALAGSLATPTPPTLGYRDLALAELAGVADPEPWRAAVAAWRRVGWPWQLGYALLRLAEATAEAGELDAARAPLLEAHGIAASLGAEPLATGARRLAQRTRIVLADPDAVAAAEQADPLQRYGLTTREREVLMLVAAGRSNPEIARELFISGKTASTHVSNILAKLGLEGRVAAAGLVHRLGLAD</sequence>
<dbReference type="SMART" id="SM00421">
    <property type="entry name" value="HTH_LUXR"/>
    <property type="match status" value="1"/>
</dbReference>
<dbReference type="InterPro" id="IPR041664">
    <property type="entry name" value="AAA_16"/>
</dbReference>
<dbReference type="OrthoDB" id="5476461at2"/>
<proteinExistence type="predicted"/>
<dbReference type="EMBL" id="CP032630">
    <property type="protein sequence ID" value="AYF97401.1"/>
    <property type="molecule type" value="Genomic_DNA"/>
</dbReference>
<evidence type="ECO:0000256" key="2">
    <source>
        <dbReference type="ARBA" id="ARBA00022840"/>
    </source>
</evidence>
<evidence type="ECO:0000313" key="5">
    <source>
        <dbReference type="Proteomes" id="UP000278886"/>
    </source>
</evidence>
<accession>A0A387B6L5</accession>
<gene>
    <name evidence="4" type="ORF">D7I47_03470</name>
</gene>
<keyword evidence="5" id="KW-1185">Reference proteome</keyword>
<name>A0A387B6L5_9MICO</name>
<keyword evidence="1" id="KW-0547">Nucleotide-binding</keyword>
<dbReference type="InterPro" id="IPR011990">
    <property type="entry name" value="TPR-like_helical_dom_sf"/>
</dbReference>
<dbReference type="Proteomes" id="UP000278886">
    <property type="component" value="Chromosome"/>
</dbReference>
<evidence type="ECO:0000313" key="4">
    <source>
        <dbReference type="EMBL" id="AYF97401.1"/>
    </source>
</evidence>
<dbReference type="SUPFAM" id="SSF52540">
    <property type="entry name" value="P-loop containing nucleoside triphosphate hydrolases"/>
    <property type="match status" value="1"/>
</dbReference>
<dbReference type="Gene3D" id="1.25.40.10">
    <property type="entry name" value="Tetratricopeptide repeat domain"/>
    <property type="match status" value="1"/>
</dbReference>
<dbReference type="Pfam" id="PF00196">
    <property type="entry name" value="GerE"/>
    <property type="match status" value="1"/>
</dbReference>
<dbReference type="SUPFAM" id="SSF46894">
    <property type="entry name" value="C-terminal effector domain of the bipartite response regulators"/>
    <property type="match status" value="1"/>
</dbReference>
<dbReference type="InterPro" id="IPR016032">
    <property type="entry name" value="Sig_transdc_resp-reg_C-effctor"/>
</dbReference>
<evidence type="ECO:0000259" key="3">
    <source>
        <dbReference type="PROSITE" id="PS50043"/>
    </source>
</evidence>
<organism evidence="4 5">
    <name type="scientific">Protaetiibacter intestinalis</name>
    <dbReference type="NCBI Taxonomy" id="2419774"/>
    <lineage>
        <taxon>Bacteria</taxon>
        <taxon>Bacillati</taxon>
        <taxon>Actinomycetota</taxon>
        <taxon>Actinomycetes</taxon>
        <taxon>Micrococcales</taxon>
        <taxon>Microbacteriaceae</taxon>
        <taxon>Protaetiibacter</taxon>
    </lineage>
</organism>
<dbReference type="InterPro" id="IPR000792">
    <property type="entry name" value="Tscrpt_reg_LuxR_C"/>
</dbReference>
<feature type="domain" description="HTH luxR-type" evidence="3">
    <location>
        <begin position="898"/>
        <end position="965"/>
    </location>
</feature>
<dbReference type="GO" id="GO:0004016">
    <property type="term" value="F:adenylate cyclase activity"/>
    <property type="evidence" value="ECO:0007669"/>
    <property type="project" value="TreeGrafter"/>
</dbReference>
<dbReference type="Gene3D" id="3.40.50.300">
    <property type="entry name" value="P-loop containing nucleotide triphosphate hydrolases"/>
    <property type="match status" value="1"/>
</dbReference>
<dbReference type="Pfam" id="PF13191">
    <property type="entry name" value="AAA_16"/>
    <property type="match status" value="1"/>
</dbReference>
<dbReference type="PANTHER" id="PTHR16305:SF35">
    <property type="entry name" value="TRANSCRIPTIONAL ACTIVATOR DOMAIN"/>
    <property type="match status" value="1"/>
</dbReference>
<dbReference type="SUPFAM" id="SSF48452">
    <property type="entry name" value="TPR-like"/>
    <property type="match status" value="1"/>
</dbReference>
<reference evidence="5" key="1">
    <citation type="submission" date="2018-09" db="EMBL/GenBank/DDBJ databases">
        <title>Genome sequencing of strain 2DFWR-13.</title>
        <authorList>
            <person name="Heo J."/>
            <person name="Kim S.-J."/>
            <person name="Kwon S.-W."/>
        </authorList>
    </citation>
    <scope>NUCLEOTIDE SEQUENCE [LARGE SCALE GENOMIC DNA]</scope>
    <source>
        <strain evidence="5">2DFWR-13</strain>
    </source>
</reference>
<evidence type="ECO:0000256" key="1">
    <source>
        <dbReference type="ARBA" id="ARBA00022741"/>
    </source>
</evidence>
<dbReference type="PROSITE" id="PS50043">
    <property type="entry name" value="HTH_LUXR_2"/>
    <property type="match status" value="1"/>
</dbReference>
<dbReference type="KEGG" id="lyd:D7I47_03470"/>
<dbReference type="RefSeq" id="WP_120761752.1">
    <property type="nucleotide sequence ID" value="NZ_CP032630.1"/>
</dbReference>
<keyword evidence="2" id="KW-0067">ATP-binding</keyword>
<protein>
    <recommendedName>
        <fullName evidence="3">HTH luxR-type domain-containing protein</fullName>
    </recommendedName>
</protein>
<dbReference type="GO" id="GO:0003677">
    <property type="term" value="F:DNA binding"/>
    <property type="evidence" value="ECO:0007669"/>
    <property type="project" value="InterPro"/>
</dbReference>
<dbReference type="AlphaFoldDB" id="A0A387B6L5"/>
<dbReference type="CDD" id="cd06170">
    <property type="entry name" value="LuxR_C_like"/>
    <property type="match status" value="1"/>
</dbReference>
<dbReference type="GO" id="GO:0005524">
    <property type="term" value="F:ATP binding"/>
    <property type="evidence" value="ECO:0007669"/>
    <property type="project" value="UniProtKB-KW"/>
</dbReference>
<dbReference type="InterPro" id="IPR027417">
    <property type="entry name" value="P-loop_NTPase"/>
</dbReference>
<dbReference type="PANTHER" id="PTHR16305">
    <property type="entry name" value="TESTICULAR SOLUBLE ADENYLYL CYCLASE"/>
    <property type="match status" value="1"/>
</dbReference>
<dbReference type="InterPro" id="IPR036388">
    <property type="entry name" value="WH-like_DNA-bd_sf"/>
</dbReference>
<dbReference type="GO" id="GO:0006355">
    <property type="term" value="P:regulation of DNA-templated transcription"/>
    <property type="evidence" value="ECO:0007669"/>
    <property type="project" value="InterPro"/>
</dbReference>